<keyword evidence="15" id="KW-1185">Reference proteome</keyword>
<comment type="subcellular location">
    <subcellularLocation>
        <location evidence="12">Cytoplasm</location>
    </subcellularLocation>
    <subcellularLocation>
        <location evidence="1 12">Golgi apparatus membrane</location>
        <topology evidence="1 12">Peripheral membrane protein</topology>
        <orientation evidence="1 12">Cytoplasmic side</orientation>
    </subcellularLocation>
    <subcellularLocation>
        <location evidence="12">Cytoplasmic vesicle</location>
        <location evidence="12">COPI-coated vesicle membrane</location>
        <topology evidence="12">Peripheral membrane protein</topology>
        <orientation evidence="12">Cytoplasmic side</orientation>
    </subcellularLocation>
</comment>
<evidence type="ECO:0000259" key="13">
    <source>
        <dbReference type="Pfam" id="PF01217"/>
    </source>
</evidence>
<evidence type="ECO:0000313" key="14">
    <source>
        <dbReference type="EMBL" id="KAG7312673.1"/>
    </source>
</evidence>
<evidence type="ECO:0000256" key="7">
    <source>
        <dbReference type="ARBA" id="ARBA00022927"/>
    </source>
</evidence>
<protein>
    <recommendedName>
        <fullName evidence="12">Coatomer subunit zeta</fullName>
    </recommendedName>
</protein>
<comment type="similarity">
    <text evidence="2 12">Belongs to the adaptor complexes small subunit family.</text>
</comment>
<dbReference type="CDD" id="cd14829">
    <property type="entry name" value="Zeta-COP"/>
    <property type="match status" value="1"/>
</dbReference>
<keyword evidence="6 12" id="KW-0931">ER-Golgi transport</keyword>
<dbReference type="InterPro" id="IPR039652">
    <property type="entry name" value="Coatomer_zeta"/>
</dbReference>
<dbReference type="InterPro" id="IPR022775">
    <property type="entry name" value="AP_mu_sigma_su"/>
</dbReference>
<organism evidence="14 15">
    <name type="scientific">Plutella xylostella</name>
    <name type="common">Diamondback moth</name>
    <name type="synonym">Plutella maculipennis</name>
    <dbReference type="NCBI Taxonomy" id="51655"/>
    <lineage>
        <taxon>Eukaryota</taxon>
        <taxon>Metazoa</taxon>
        <taxon>Ecdysozoa</taxon>
        <taxon>Arthropoda</taxon>
        <taxon>Hexapoda</taxon>
        <taxon>Insecta</taxon>
        <taxon>Pterygota</taxon>
        <taxon>Neoptera</taxon>
        <taxon>Endopterygota</taxon>
        <taxon>Lepidoptera</taxon>
        <taxon>Glossata</taxon>
        <taxon>Ditrysia</taxon>
        <taxon>Yponomeutoidea</taxon>
        <taxon>Plutellidae</taxon>
        <taxon>Plutella</taxon>
    </lineage>
</organism>
<dbReference type="SUPFAM" id="SSF64356">
    <property type="entry name" value="SNARE-like"/>
    <property type="match status" value="1"/>
</dbReference>
<dbReference type="Gene3D" id="3.30.450.60">
    <property type="match status" value="1"/>
</dbReference>
<keyword evidence="8 12" id="KW-0333">Golgi apparatus</keyword>
<evidence type="ECO:0000256" key="5">
    <source>
        <dbReference type="ARBA" id="ARBA00022490"/>
    </source>
</evidence>
<gene>
    <name evidence="14" type="ORF">JYU34_001019</name>
</gene>
<dbReference type="PANTHER" id="PTHR11043:SF0">
    <property type="entry name" value="COATOMER SUBUNIT ZETA"/>
    <property type="match status" value="1"/>
</dbReference>
<keyword evidence="4 12" id="KW-0813">Transport</keyword>
<sequence>MVHTTMEGSLFEPTLYIVKGLCILDNDGNRILAKYYDKNVLPTTKEQKAFEKNLFNKTHRANAEIIMLEGLTCVYKSNVDLFFYVMGSSHENELILMSVLNALYESVSILLRRNVEKRVLLDNLDSVMLAVDEICDRGVILDAEATSIVGRAALRGDDVPLGEQTVAQVLQSAKEQLKWSLLK</sequence>
<dbReference type="EMBL" id="JAHIBW010000002">
    <property type="protein sequence ID" value="KAG7312673.1"/>
    <property type="molecule type" value="Genomic_DNA"/>
</dbReference>
<name>A0ABQ7R607_PLUXY</name>
<reference evidence="14 15" key="1">
    <citation type="submission" date="2021-06" db="EMBL/GenBank/DDBJ databases">
        <title>A haploid diamondback moth (Plutella xylostella L.) genome assembly resolves 31 chromosomes and identifies a diamide resistance mutation.</title>
        <authorList>
            <person name="Ward C.M."/>
            <person name="Perry K.D."/>
            <person name="Baker G."/>
            <person name="Powis K."/>
            <person name="Heckel D.G."/>
            <person name="Baxter S.W."/>
        </authorList>
    </citation>
    <scope>NUCLEOTIDE SEQUENCE [LARGE SCALE GENOMIC DNA]</scope>
    <source>
        <strain evidence="14 15">LV</strain>
        <tissue evidence="14">Single pupa</tissue>
    </source>
</reference>
<feature type="domain" description="AP complex mu/sigma subunit" evidence="13">
    <location>
        <begin position="18"/>
        <end position="155"/>
    </location>
</feature>
<evidence type="ECO:0000256" key="9">
    <source>
        <dbReference type="ARBA" id="ARBA00023136"/>
    </source>
</evidence>
<comment type="subunit">
    <text evidence="3 12">Oligomeric complex that consists of at least the alpha, beta, beta', gamma, delta, epsilon and zeta subunits.</text>
</comment>
<evidence type="ECO:0000256" key="10">
    <source>
        <dbReference type="ARBA" id="ARBA00023329"/>
    </source>
</evidence>
<comment type="function">
    <text evidence="11">The coatomer is a cytosolic protein complex that binds to dilysine motifs and reversibly associates with Golgi non-clathrin-coated vesicles, which further mediate biosynthetic protein transport from the ER, via the Golgi up to the trans Golgi network. Coatomer complex is required for budding from Golgi membranes, and is essential for the retrograde Golgi-to-ER transport of dilysine-tagged proteins. The zeta subunit may be involved in regulating the coat assembly and, hence, the rate of biosynthetic protein transport due to its association-dissociation properties with the coatomer complex.</text>
</comment>
<keyword evidence="9 12" id="KW-0472">Membrane</keyword>
<evidence type="ECO:0000256" key="3">
    <source>
        <dbReference type="ARBA" id="ARBA00011775"/>
    </source>
</evidence>
<keyword evidence="10 12" id="KW-0968">Cytoplasmic vesicle</keyword>
<accession>A0ABQ7R607</accession>
<evidence type="ECO:0000256" key="4">
    <source>
        <dbReference type="ARBA" id="ARBA00022448"/>
    </source>
</evidence>
<evidence type="ECO:0000256" key="11">
    <source>
        <dbReference type="ARBA" id="ARBA00045555"/>
    </source>
</evidence>
<evidence type="ECO:0000313" key="15">
    <source>
        <dbReference type="Proteomes" id="UP000823941"/>
    </source>
</evidence>
<evidence type="ECO:0000256" key="12">
    <source>
        <dbReference type="RuleBase" id="RU366053"/>
    </source>
</evidence>
<proteinExistence type="inferred from homology"/>
<evidence type="ECO:0000256" key="2">
    <source>
        <dbReference type="ARBA" id="ARBA00006972"/>
    </source>
</evidence>
<evidence type="ECO:0000256" key="6">
    <source>
        <dbReference type="ARBA" id="ARBA00022892"/>
    </source>
</evidence>
<dbReference type="Pfam" id="PF01217">
    <property type="entry name" value="Clat_adaptor_s"/>
    <property type="match status" value="1"/>
</dbReference>
<comment type="caution">
    <text evidence="14">The sequence shown here is derived from an EMBL/GenBank/DDBJ whole genome shotgun (WGS) entry which is preliminary data.</text>
</comment>
<evidence type="ECO:0000256" key="1">
    <source>
        <dbReference type="ARBA" id="ARBA00004255"/>
    </source>
</evidence>
<evidence type="ECO:0000256" key="8">
    <source>
        <dbReference type="ARBA" id="ARBA00023034"/>
    </source>
</evidence>
<dbReference type="PANTHER" id="PTHR11043">
    <property type="entry name" value="ZETA-COAT PROTEIN"/>
    <property type="match status" value="1"/>
</dbReference>
<keyword evidence="5 12" id="KW-0963">Cytoplasm</keyword>
<keyword evidence="7 12" id="KW-0653">Protein transport</keyword>
<dbReference type="Proteomes" id="UP000823941">
    <property type="component" value="Chromosome 2"/>
</dbReference>
<dbReference type="InterPro" id="IPR011012">
    <property type="entry name" value="Longin-like_dom_sf"/>
</dbReference>